<keyword evidence="2" id="KW-0812">Transmembrane</keyword>
<protein>
    <submittedName>
        <fullName evidence="3">Uncharacterized protein</fullName>
    </submittedName>
</protein>
<feature type="region of interest" description="Disordered" evidence="1">
    <location>
        <begin position="14"/>
        <end position="37"/>
    </location>
</feature>
<organism evidence="3 4">
    <name type="scientific">Photobacterium aphoticum</name>
    <dbReference type="NCBI Taxonomy" id="754436"/>
    <lineage>
        <taxon>Bacteria</taxon>
        <taxon>Pseudomonadati</taxon>
        <taxon>Pseudomonadota</taxon>
        <taxon>Gammaproteobacteria</taxon>
        <taxon>Vibrionales</taxon>
        <taxon>Vibrionaceae</taxon>
        <taxon>Photobacterium</taxon>
    </lineage>
</organism>
<dbReference type="EMBL" id="BBMN01000002">
    <property type="protein sequence ID" value="GAL03414.1"/>
    <property type="molecule type" value="Genomic_DNA"/>
</dbReference>
<name>A0A090QNL5_9GAMM</name>
<feature type="transmembrane region" description="Helical" evidence="2">
    <location>
        <begin position="112"/>
        <end position="128"/>
    </location>
</feature>
<evidence type="ECO:0000313" key="3">
    <source>
        <dbReference type="EMBL" id="GAL03414.1"/>
    </source>
</evidence>
<evidence type="ECO:0000313" key="4">
    <source>
        <dbReference type="Proteomes" id="UP000029227"/>
    </source>
</evidence>
<feature type="compositionally biased region" description="Low complexity" evidence="1">
    <location>
        <begin position="18"/>
        <end position="27"/>
    </location>
</feature>
<feature type="transmembrane region" description="Helical" evidence="2">
    <location>
        <begin position="82"/>
        <end position="100"/>
    </location>
</feature>
<reference evidence="3 4" key="1">
    <citation type="journal article" date="2014" name="Genome Announc.">
        <title>Draft Genome Sequences of Two Vibrionaceae Species, Vibrio ponticus C121 and Photobacterium aphoticum C119, Isolated as Coral Reef Microbiota.</title>
        <authorList>
            <person name="Al-saari N."/>
            <person name="Meirelles P.M."/>
            <person name="Mino S."/>
            <person name="Suda W."/>
            <person name="Oshima K."/>
            <person name="Hattori M."/>
            <person name="Ohkuma M."/>
            <person name="Thompson F.L."/>
            <person name="Gomez-Gil B."/>
            <person name="Sawabe T."/>
            <person name="Sawabe T."/>
        </authorList>
    </citation>
    <scope>NUCLEOTIDE SEQUENCE [LARGE SCALE GENOMIC DNA]</scope>
    <source>
        <strain evidence="3 4">JCM 19237</strain>
    </source>
</reference>
<accession>A0A090QNL5</accession>
<dbReference type="STRING" id="754436.JCM19237_6308"/>
<evidence type="ECO:0000256" key="1">
    <source>
        <dbReference type="SAM" id="MobiDB-lite"/>
    </source>
</evidence>
<feature type="transmembrane region" description="Helical" evidence="2">
    <location>
        <begin position="134"/>
        <end position="153"/>
    </location>
</feature>
<comment type="caution">
    <text evidence="3">The sequence shown here is derived from an EMBL/GenBank/DDBJ whole genome shotgun (WGS) entry which is preliminary data.</text>
</comment>
<dbReference type="Proteomes" id="UP000029227">
    <property type="component" value="Unassembled WGS sequence"/>
</dbReference>
<feature type="transmembrane region" description="Helical" evidence="2">
    <location>
        <begin position="56"/>
        <end position="76"/>
    </location>
</feature>
<evidence type="ECO:0000256" key="2">
    <source>
        <dbReference type="SAM" id="Phobius"/>
    </source>
</evidence>
<dbReference type="eggNOG" id="ENOG5032RRJ">
    <property type="taxonomic scope" value="Bacteria"/>
</dbReference>
<keyword evidence="2" id="KW-0472">Membrane</keyword>
<dbReference type="AlphaFoldDB" id="A0A090QNL5"/>
<proteinExistence type="predicted"/>
<sequence>MHALLPYPIQIMKNTSDSSSRSASQRQASHRDKHTETEQFGLSETRFWIQRLSKTAIRALHILGIAGSAGGILYGVDKSLWIHWWIMAMVTGVLMTLVEIRQSRLWLIQLKGVLTYVKLALIGSFYWLPAHKPALFITVLLMSVIIAHGPAGLRHYSVWHRRRIDDKPGKKRRMNG</sequence>
<keyword evidence="2" id="KW-1133">Transmembrane helix</keyword>
<gene>
    <name evidence="3" type="ORF">JCM19237_6308</name>
</gene>